<dbReference type="InterPro" id="IPR027417">
    <property type="entry name" value="P-loop_NTPase"/>
</dbReference>
<dbReference type="InterPro" id="IPR003593">
    <property type="entry name" value="AAA+_ATPase"/>
</dbReference>
<dbReference type="PANTHER" id="PTHR24220">
    <property type="entry name" value="IMPORT ATP-BINDING PROTEIN"/>
    <property type="match status" value="1"/>
</dbReference>
<feature type="domain" description="ABC transporter" evidence="3">
    <location>
        <begin position="2"/>
        <end position="208"/>
    </location>
</feature>
<dbReference type="SMART" id="SM00382">
    <property type="entry name" value="AAA"/>
    <property type="match status" value="1"/>
</dbReference>
<accession>A0ABT0PTA1</accession>
<dbReference type="Gene3D" id="3.40.50.300">
    <property type="entry name" value="P-loop containing nucleotide triphosphate hydrolases"/>
    <property type="match status" value="1"/>
</dbReference>
<comment type="caution">
    <text evidence="4">The sequence shown here is derived from an EMBL/GenBank/DDBJ whole genome shotgun (WGS) entry which is preliminary data.</text>
</comment>
<dbReference type="InterPro" id="IPR015854">
    <property type="entry name" value="ABC_transpr_LolD-like"/>
</dbReference>
<gene>
    <name evidence="4" type="ORF">M3P19_11425</name>
</gene>
<dbReference type="GO" id="GO:0005524">
    <property type="term" value="F:ATP binding"/>
    <property type="evidence" value="ECO:0007669"/>
    <property type="project" value="UniProtKB-KW"/>
</dbReference>
<dbReference type="Pfam" id="PF00005">
    <property type="entry name" value="ABC_tran"/>
    <property type="match status" value="1"/>
</dbReference>
<evidence type="ECO:0000313" key="4">
    <source>
        <dbReference type="EMBL" id="MCL6274622.1"/>
    </source>
</evidence>
<proteinExistence type="predicted"/>
<protein>
    <submittedName>
        <fullName evidence="4">ATP-binding cassette domain-containing protein</fullName>
    </submittedName>
</protein>
<evidence type="ECO:0000256" key="1">
    <source>
        <dbReference type="ARBA" id="ARBA00022741"/>
    </source>
</evidence>
<dbReference type="InterPro" id="IPR003439">
    <property type="entry name" value="ABC_transporter-like_ATP-bd"/>
</dbReference>
<dbReference type="Proteomes" id="UP001203607">
    <property type="component" value="Unassembled WGS sequence"/>
</dbReference>
<dbReference type="PROSITE" id="PS00211">
    <property type="entry name" value="ABC_TRANSPORTER_1"/>
    <property type="match status" value="1"/>
</dbReference>
<name>A0ABT0PTA1_9FLAO</name>
<keyword evidence="5" id="KW-1185">Reference proteome</keyword>
<dbReference type="PROSITE" id="PS50893">
    <property type="entry name" value="ABC_TRANSPORTER_2"/>
    <property type="match status" value="1"/>
</dbReference>
<evidence type="ECO:0000256" key="2">
    <source>
        <dbReference type="ARBA" id="ARBA00022840"/>
    </source>
</evidence>
<evidence type="ECO:0000313" key="5">
    <source>
        <dbReference type="Proteomes" id="UP001203607"/>
    </source>
</evidence>
<sequence length="208" mass="23054">MITTSDLRYSYSNATEFEFPDISLKLGEHLLILGPSGIGKTTLLHLLSGLLPTTHGSISIAGTELNGLGRKALDRFRGASMGLIFQRYHFITSLTVMENLKLRLGFTKKNIGSTRIQELANRLGLAEYLNKKVTQLSQGQQQRLSIALGLIHKPDVIFADEPTSNLDDENCDKVIQLLKDEADLSGSSLIIITHDHRVKSHFQNQLSL</sequence>
<dbReference type="InterPro" id="IPR017871">
    <property type="entry name" value="ABC_transporter-like_CS"/>
</dbReference>
<dbReference type="EMBL" id="JAMFMA010000002">
    <property type="protein sequence ID" value="MCL6274622.1"/>
    <property type="molecule type" value="Genomic_DNA"/>
</dbReference>
<keyword evidence="1" id="KW-0547">Nucleotide-binding</keyword>
<organism evidence="4 5">
    <name type="scientific">Flagellimonas spongiicola</name>
    <dbReference type="NCBI Taxonomy" id="2942208"/>
    <lineage>
        <taxon>Bacteria</taxon>
        <taxon>Pseudomonadati</taxon>
        <taxon>Bacteroidota</taxon>
        <taxon>Flavobacteriia</taxon>
        <taxon>Flavobacteriales</taxon>
        <taxon>Flavobacteriaceae</taxon>
        <taxon>Flagellimonas</taxon>
    </lineage>
</organism>
<dbReference type="SUPFAM" id="SSF52540">
    <property type="entry name" value="P-loop containing nucleoside triphosphate hydrolases"/>
    <property type="match status" value="1"/>
</dbReference>
<reference evidence="4 5" key="1">
    <citation type="submission" date="2022-05" db="EMBL/GenBank/DDBJ databases">
        <authorList>
            <person name="Park J.-S."/>
        </authorList>
    </citation>
    <scope>NUCLEOTIDE SEQUENCE [LARGE SCALE GENOMIC DNA]</scope>
    <source>
        <strain evidence="4 5">2012CJ35-5</strain>
    </source>
</reference>
<dbReference type="RefSeq" id="WP_249657798.1">
    <property type="nucleotide sequence ID" value="NZ_JAMFMA010000002.1"/>
</dbReference>
<evidence type="ECO:0000259" key="3">
    <source>
        <dbReference type="PROSITE" id="PS50893"/>
    </source>
</evidence>
<dbReference type="PANTHER" id="PTHR24220:SF659">
    <property type="entry name" value="TRANSPORTER, PUTATIVE-RELATED"/>
    <property type="match status" value="1"/>
</dbReference>
<keyword evidence="2 4" id="KW-0067">ATP-binding</keyword>